<dbReference type="GO" id="GO:0016491">
    <property type="term" value="F:oxidoreductase activity"/>
    <property type="evidence" value="ECO:0007669"/>
    <property type="project" value="UniProtKB-KW"/>
</dbReference>
<dbReference type="EMBL" id="CP030032">
    <property type="protein sequence ID" value="AWV90552.1"/>
    <property type="molecule type" value="Genomic_DNA"/>
</dbReference>
<dbReference type="InterPro" id="IPR012336">
    <property type="entry name" value="Thioredoxin-like_fold"/>
</dbReference>
<dbReference type="AlphaFoldDB" id="A0A2Z4FNU3"/>
<keyword evidence="3" id="KW-0560">Oxidoreductase</keyword>
<dbReference type="OrthoDB" id="9784686at2"/>
<keyword evidence="5" id="KW-0676">Redox-active center</keyword>
<comment type="similarity">
    <text evidence="1">Belongs to the thioredoxin family. DsbA subfamily.</text>
</comment>
<evidence type="ECO:0000256" key="3">
    <source>
        <dbReference type="ARBA" id="ARBA00023002"/>
    </source>
</evidence>
<reference evidence="6 7" key="1">
    <citation type="submission" date="2018-06" db="EMBL/GenBank/DDBJ databases">
        <title>Lujinxingia sediminis gen. nov. sp. nov., a new facultative anaerobic member of the class Deltaproteobacteria, and proposal of Lujinxingaceae fam. nov.</title>
        <authorList>
            <person name="Guo L.-Y."/>
            <person name="Li C.-M."/>
            <person name="Wang S."/>
            <person name="Du Z.-J."/>
        </authorList>
    </citation>
    <scope>NUCLEOTIDE SEQUENCE [LARGE SCALE GENOMIC DNA]</scope>
    <source>
        <strain evidence="6 7">FA350</strain>
    </source>
</reference>
<protein>
    <submittedName>
        <fullName evidence="6">Thioredoxin</fullName>
    </submittedName>
</protein>
<dbReference type="Pfam" id="PF13462">
    <property type="entry name" value="Thioredoxin_4"/>
    <property type="match status" value="2"/>
</dbReference>
<evidence type="ECO:0000313" key="6">
    <source>
        <dbReference type="EMBL" id="AWV90552.1"/>
    </source>
</evidence>
<evidence type="ECO:0000256" key="2">
    <source>
        <dbReference type="ARBA" id="ARBA00022729"/>
    </source>
</evidence>
<dbReference type="PANTHER" id="PTHR13887">
    <property type="entry name" value="GLUTATHIONE S-TRANSFERASE KAPPA"/>
    <property type="match status" value="1"/>
</dbReference>
<dbReference type="Proteomes" id="UP000249799">
    <property type="component" value="Chromosome"/>
</dbReference>
<sequence length="466" mass="51511">MTSKRTNFLGHLGPMALLLVWAILVAAGCTSMSKPDASSSNESSAGTLTKKVGGAPQVAFQDSDIIPIMRSPMMGPMSAKVTIVTFSDFQCPYCRRGAGTLSQIFKTFPEDTKIVFKQLPLSFHPQAEDAARASIAASRQGRFWEMHDWLFENQDAFREHDGDFKEWVAKYAGMLKLDVEKFRKDFDAQETTQIIERDLKLAAELKVEGTPAFFINGERMNGALPFDEFARVVEARRAQAEEKIGEGDVPPNLYASLVAENYQRQLPMIPGPSMKDGEGDLGEPAEEVLRFDTSKLTIHPGQVRGPKDAKVTIFAFEDFECPYCAKADVNLKEALAEVDDSVRVVFKHMPLSFHPQAHPAAKASIAAREQGKFWEMHDLLFERQADLGEPGIFEELAKSLSLNMKKFKADMAGDKYDAEIKADTAQAQALGFQGTPTFIIDGTAVVGAQPAESFVRVIREALAEKQ</sequence>
<name>A0A2Z4FNU3_9DELT</name>
<dbReference type="Gene3D" id="3.40.30.10">
    <property type="entry name" value="Glutaredoxin"/>
    <property type="match status" value="2"/>
</dbReference>
<dbReference type="InterPro" id="IPR036249">
    <property type="entry name" value="Thioredoxin-like_sf"/>
</dbReference>
<dbReference type="RefSeq" id="WP_111336058.1">
    <property type="nucleotide sequence ID" value="NZ_CP030032.1"/>
</dbReference>
<accession>A0A2Z4FNU3</accession>
<gene>
    <name evidence="6" type="ORF">DN745_14940</name>
</gene>
<proteinExistence type="inferred from homology"/>
<dbReference type="SUPFAM" id="SSF52833">
    <property type="entry name" value="Thioredoxin-like"/>
    <property type="match status" value="2"/>
</dbReference>
<dbReference type="PANTHER" id="PTHR13887:SF14">
    <property type="entry name" value="DISULFIDE BOND FORMATION PROTEIN D"/>
    <property type="match status" value="1"/>
</dbReference>
<evidence type="ECO:0000313" key="7">
    <source>
        <dbReference type="Proteomes" id="UP000249799"/>
    </source>
</evidence>
<keyword evidence="2" id="KW-0732">Signal</keyword>
<dbReference type="PROSITE" id="PS51257">
    <property type="entry name" value="PROKAR_LIPOPROTEIN"/>
    <property type="match status" value="1"/>
</dbReference>
<evidence type="ECO:0000256" key="5">
    <source>
        <dbReference type="ARBA" id="ARBA00023284"/>
    </source>
</evidence>
<organism evidence="6 7">
    <name type="scientific">Bradymonas sediminis</name>
    <dbReference type="NCBI Taxonomy" id="1548548"/>
    <lineage>
        <taxon>Bacteria</taxon>
        <taxon>Deltaproteobacteria</taxon>
        <taxon>Bradymonadales</taxon>
        <taxon>Bradymonadaceae</taxon>
        <taxon>Bradymonas</taxon>
    </lineage>
</organism>
<evidence type="ECO:0000256" key="1">
    <source>
        <dbReference type="ARBA" id="ARBA00005791"/>
    </source>
</evidence>
<dbReference type="KEGG" id="bsed:DN745_14940"/>
<keyword evidence="4" id="KW-1015">Disulfide bond</keyword>
<dbReference type="PROSITE" id="PS51352">
    <property type="entry name" value="THIOREDOXIN_2"/>
    <property type="match status" value="2"/>
</dbReference>
<evidence type="ECO:0000256" key="4">
    <source>
        <dbReference type="ARBA" id="ARBA00023157"/>
    </source>
</evidence>
<keyword evidence="7" id="KW-1185">Reference proteome</keyword>
<dbReference type="InterPro" id="IPR013766">
    <property type="entry name" value="Thioredoxin_domain"/>
</dbReference>